<dbReference type="OMA" id="ENSAWIF"/>
<organism evidence="3">
    <name type="scientific">Entamoeba dispar (strain ATCC PRA-260 / SAW760)</name>
    <dbReference type="NCBI Taxonomy" id="370354"/>
    <lineage>
        <taxon>Eukaryota</taxon>
        <taxon>Amoebozoa</taxon>
        <taxon>Evosea</taxon>
        <taxon>Archamoebae</taxon>
        <taxon>Mastigamoebida</taxon>
        <taxon>Entamoebidae</taxon>
        <taxon>Entamoeba</taxon>
    </lineage>
</organism>
<dbReference type="AlphaFoldDB" id="B0EM25"/>
<dbReference type="PANTHER" id="PTHR47799">
    <property type="entry name" value="OMEGA-AMIDASE YAFV"/>
    <property type="match status" value="1"/>
</dbReference>
<accession>B0EM25</accession>
<sequence length="276" mass="31685">MEFLTLNTKLTSSLLMSIEVTLIQTDVFPTLEQTLDNIEKLIKDTQSDLYILPEVFSTGFGEHLEKLAHSNGGQNVIDWLICQCKQKHCGFAAGILVEENRKYYNQLVLVDENGIIAKYNKTHLYRLGGEGLLEAGHEKIIVNFRGFRMLLTICYDTRFPMFVRYNYDYDIIINPINYNYRVINVADKFAACRAIENGCWVFCPNRIGKDGLNLTYKGHSFVYNHLGVKIAEAKESNEILTVRCNLKEITDYRAKIHLGDDFDGIKMNIPYNTITL</sequence>
<gene>
    <name evidence="2" type="ORF">EDI_144490</name>
</gene>
<dbReference type="InterPro" id="IPR003010">
    <property type="entry name" value="C-N_Hydrolase"/>
</dbReference>
<evidence type="ECO:0000313" key="3">
    <source>
        <dbReference type="Proteomes" id="UP000008076"/>
    </source>
</evidence>
<dbReference type="Proteomes" id="UP000008076">
    <property type="component" value="Unassembled WGS sequence"/>
</dbReference>
<dbReference type="GO" id="GO:0106008">
    <property type="term" value="F:2-oxoglutaramate amidase activity"/>
    <property type="evidence" value="ECO:0007669"/>
    <property type="project" value="TreeGrafter"/>
</dbReference>
<dbReference type="eggNOG" id="KOG0806">
    <property type="taxonomic scope" value="Eukaryota"/>
</dbReference>
<dbReference type="KEGG" id="edi:EDI_144490"/>
<dbReference type="FunFam" id="3.60.110.10:FF:000037">
    <property type="entry name" value="Hydrolase, carbon-nitrogen family protein"/>
    <property type="match status" value="1"/>
</dbReference>
<dbReference type="GO" id="GO:0050152">
    <property type="term" value="F:omega-amidase activity"/>
    <property type="evidence" value="ECO:0007669"/>
    <property type="project" value="TreeGrafter"/>
</dbReference>
<reference evidence="3" key="1">
    <citation type="submission" date="2007-12" db="EMBL/GenBank/DDBJ databases">
        <title>Annotation of Entamoeba dispar SAW760.</title>
        <authorList>
            <person name="Lorenzi H."/>
            <person name="Inman J."/>
            <person name="Schobel S."/>
            <person name="Amedeo P."/>
            <person name="Caler E."/>
        </authorList>
    </citation>
    <scope>NUCLEOTIDE SEQUENCE [LARGE SCALE GENOMIC DNA]</scope>
    <source>
        <strain evidence="3">ATCC PRA-260 / SAW760</strain>
    </source>
</reference>
<proteinExistence type="predicted"/>
<dbReference type="SUPFAM" id="SSF56317">
    <property type="entry name" value="Carbon-nitrogen hydrolase"/>
    <property type="match status" value="1"/>
</dbReference>
<dbReference type="Gene3D" id="3.60.110.10">
    <property type="entry name" value="Carbon-nitrogen hydrolase"/>
    <property type="match status" value="1"/>
</dbReference>
<evidence type="ECO:0000259" key="1">
    <source>
        <dbReference type="PROSITE" id="PS50263"/>
    </source>
</evidence>
<dbReference type="InterPro" id="IPR052737">
    <property type="entry name" value="Omega-amidase_YafV"/>
</dbReference>
<feature type="domain" description="CN hydrolase" evidence="1">
    <location>
        <begin position="18"/>
        <end position="246"/>
    </location>
</feature>
<name>B0EM25_ENTDS</name>
<dbReference type="GeneID" id="5884334"/>
<dbReference type="PROSITE" id="PS50263">
    <property type="entry name" value="CN_HYDROLASE"/>
    <property type="match status" value="1"/>
</dbReference>
<evidence type="ECO:0000313" key="2">
    <source>
        <dbReference type="EMBL" id="EDR24419.1"/>
    </source>
</evidence>
<keyword evidence="3" id="KW-1185">Reference proteome</keyword>
<dbReference type="RefSeq" id="XP_001739205.1">
    <property type="nucleotide sequence ID" value="XM_001739153.1"/>
</dbReference>
<protein>
    <recommendedName>
        <fullName evidence="1">CN hydrolase domain-containing protein</fullName>
    </recommendedName>
</protein>
<dbReference type="VEuPathDB" id="AmoebaDB:EDI_144490"/>
<dbReference type="PANTHER" id="PTHR47799:SF1">
    <property type="entry name" value="OMEGA-AMIDASE YAFV"/>
    <property type="match status" value="1"/>
</dbReference>
<dbReference type="OrthoDB" id="10250282at2759"/>
<dbReference type="Pfam" id="PF00795">
    <property type="entry name" value="CN_hydrolase"/>
    <property type="match status" value="1"/>
</dbReference>
<dbReference type="EMBL" id="DS549954">
    <property type="protein sequence ID" value="EDR24419.1"/>
    <property type="molecule type" value="Genomic_DNA"/>
</dbReference>
<dbReference type="InterPro" id="IPR036526">
    <property type="entry name" value="C-N_Hydrolase_sf"/>
</dbReference>